<evidence type="ECO:0000256" key="1">
    <source>
        <dbReference type="SAM" id="MobiDB-lite"/>
    </source>
</evidence>
<keyword evidence="3" id="KW-1185">Reference proteome</keyword>
<dbReference type="EMBL" id="NMVJ01000009">
    <property type="protein sequence ID" value="OYN89347.1"/>
    <property type="molecule type" value="Genomic_DNA"/>
</dbReference>
<accession>A0A255ECS2</accession>
<evidence type="ECO:0000313" key="3">
    <source>
        <dbReference type="Proteomes" id="UP000216300"/>
    </source>
</evidence>
<reference evidence="2 3" key="1">
    <citation type="submission" date="2017-07" db="EMBL/GenBank/DDBJ databases">
        <title>Draft whole genome sequences of clinical Proprionibacteriaceae strains.</title>
        <authorList>
            <person name="Bernier A.-M."/>
            <person name="Bernard K."/>
            <person name="Domingo M.-C."/>
        </authorList>
    </citation>
    <scope>NUCLEOTIDE SEQUENCE [LARGE SCALE GENOMIC DNA]</scope>
    <source>
        <strain evidence="2 3">NML 150081</strain>
    </source>
</reference>
<dbReference type="AlphaFoldDB" id="A0A255ECS2"/>
<dbReference type="Proteomes" id="UP000216300">
    <property type="component" value="Unassembled WGS sequence"/>
</dbReference>
<proteinExistence type="predicted"/>
<evidence type="ECO:0000313" key="2">
    <source>
        <dbReference type="EMBL" id="OYN89347.1"/>
    </source>
</evidence>
<feature type="region of interest" description="Disordered" evidence="1">
    <location>
        <begin position="307"/>
        <end position="330"/>
    </location>
</feature>
<gene>
    <name evidence="2" type="ORF">CGZ91_10610</name>
</gene>
<protein>
    <submittedName>
        <fullName evidence="2">Uncharacterized protein</fullName>
    </submittedName>
</protein>
<name>A0A255ECS2_9ACTN</name>
<sequence>MSARGIPVLWRAVLAASRFFNELVLAVDRLDVLDYSDAESELNLFLYVHPRGGGAAERLAVAQEQWRRSVQQAIGQDFGDGWDRGLPRSGGEWEAPLAAEYAGEDRRWWVGGVPLAGGGADGALVGRLRGALGECGHLAGYVLDHAGVGRVVGLRTGDPVAELMELVPGGVGRWYVETPLAGRVPEFEVVGCGSDRLATFAVPGPAGELESFLRSSRPEVIAAESDALGPGRIREGWADRGYALVLVEPVEGPVVDLINPLFGLNDGTLRIAAVATLDDHPTLWTRLPDHHGDAGITRNEGVIRLTGRGSLGAGTPKPPQSPTAQPRAEGHEPVVQLPYATVLGVQRTLAELAAAFEDVVETGVPEGGRMRRFARYLRFLGGAGLVRAGWARCVLDACIEDELGVDGLERWVGGIQEWTRSPRDIMLLEYAGEDRRWWVGGVPLAGGGADGALVGRLRGALGECGHLAGYVLDHAGVGRVVGLRTGDPVAELMELVPGGVGRWYVETPLAGRVPEFEVVGCGSDRLATFAVPGPAGELESFLRSSRPEVIAAESDALGPGRIREGWADRGYALVLVEPVEGPVVDLINPLFGLSDGTLRIAAVATLDDRPTLWIGAT</sequence>
<dbReference type="RefSeq" id="WP_094455015.1">
    <property type="nucleotide sequence ID" value="NZ_NMVJ01000009.1"/>
</dbReference>
<organism evidence="2 3">
    <name type="scientific">Parenemella sanctibonifatiensis</name>
    <dbReference type="NCBI Taxonomy" id="2016505"/>
    <lineage>
        <taxon>Bacteria</taxon>
        <taxon>Bacillati</taxon>
        <taxon>Actinomycetota</taxon>
        <taxon>Actinomycetes</taxon>
        <taxon>Propionibacteriales</taxon>
        <taxon>Propionibacteriaceae</taxon>
        <taxon>Parenemella</taxon>
    </lineage>
</organism>
<comment type="caution">
    <text evidence="2">The sequence shown here is derived from an EMBL/GenBank/DDBJ whole genome shotgun (WGS) entry which is preliminary data.</text>
</comment>